<dbReference type="PANTHER" id="PTHR43261">
    <property type="entry name" value="TRANSLATION ELONGATION FACTOR G-RELATED"/>
    <property type="match status" value="1"/>
</dbReference>
<dbReference type="InterPro" id="IPR000795">
    <property type="entry name" value="T_Tr_GTP-bd_dom"/>
</dbReference>
<feature type="domain" description="Tr-type G" evidence="4">
    <location>
        <begin position="21"/>
        <end position="297"/>
    </location>
</feature>
<dbReference type="InterPro" id="IPR009022">
    <property type="entry name" value="EFG_III"/>
</dbReference>
<dbReference type="CDD" id="cd04170">
    <property type="entry name" value="EF-G_bact"/>
    <property type="match status" value="1"/>
</dbReference>
<dbReference type="Gene3D" id="3.30.70.240">
    <property type="match status" value="1"/>
</dbReference>
<dbReference type="InterPro" id="IPR020568">
    <property type="entry name" value="Ribosomal_Su5_D2-typ_SF"/>
</dbReference>
<dbReference type="NCBIfam" id="TIGR00231">
    <property type="entry name" value="small_GTP"/>
    <property type="match status" value="1"/>
</dbReference>
<sequence>MAQKSQDKGVAGGMPVVTHPDKIRNVVLVGHSGAGKTTLVEALLAATGTIGRTGNVTDGSTTCDHDPAAIRQQRSVTLACAPLMHDGIKVNLLDTPGYADFVGELRAGLRAADAALFVVSAVDGMDATTAALWEECAAVDVPRAVAVSRLDHPRADFDEAVALCQRVFGDNVLPLYLPMLGDDGVSTAGLLGLITRRVLDYTAGLPAEVRQPDPEHLPAIAESRNELIEGIIAESEDETLMDRYLEGAEIDTGILVEDLEKAVARGHFYPVVPVCAQTGVGIDALLEVLTAGFPSPLEHDVPAVTGVDGAPRPPLTCDPAGPLVAEVVKTTVDRHVGRVSLVRIFSGTLRPEQVVHVSGHGLADRGHPDHDADERVAHLYSPLGATLREVSMCVAGDLCALTKSGSAETGDTISAKDDPLLVAPWEMPEPLLPVAIVARTRADEDALARNLARLVAGDPTLRLDRNSETRQLVLWCMGEAHADVVLDRLRSGGVELDTAPVRVALRETFTVPAKGHGRHVKQSGGHGQYAVCDIEVEPLPRGDGFEFVNRVVGGAVPHNYIPSVEKGVRAQLERGLAAGAPLVDLRVTLVDGKAHSVDSSDAAFQTAGALALRDAADKGQPALLEPVDEVIIRVPDSSVGAVLGDLSGRRGRVLGTEPDTAAEGRTLVRAEVPATELLRYAVELRSMTSGTGTFGREFARYEPMPSHQADRFRTEHA</sequence>
<dbReference type="SMART" id="SM00838">
    <property type="entry name" value="EFG_C"/>
    <property type="match status" value="1"/>
</dbReference>
<dbReference type="CDD" id="cd16262">
    <property type="entry name" value="EFG_III"/>
    <property type="match status" value="1"/>
</dbReference>
<accession>A8LWY9</accession>
<dbReference type="InterPro" id="IPR035647">
    <property type="entry name" value="EFG_III/V"/>
</dbReference>
<dbReference type="Pfam" id="PF14492">
    <property type="entry name" value="EFG_III"/>
    <property type="match status" value="1"/>
</dbReference>
<dbReference type="Pfam" id="PF22042">
    <property type="entry name" value="EF-G_D2"/>
    <property type="match status" value="1"/>
</dbReference>
<gene>
    <name evidence="5" type="ordered locus">Sare_1772</name>
</gene>
<dbReference type="InterPro" id="IPR009000">
    <property type="entry name" value="Transl_B-barrel_sf"/>
</dbReference>
<evidence type="ECO:0000313" key="5">
    <source>
        <dbReference type="EMBL" id="ABV97659.1"/>
    </source>
</evidence>
<dbReference type="SUPFAM" id="SSF54211">
    <property type="entry name" value="Ribosomal protein S5 domain 2-like"/>
    <property type="match status" value="1"/>
</dbReference>
<dbReference type="AlphaFoldDB" id="A8LWY9"/>
<dbReference type="PROSITE" id="PS51722">
    <property type="entry name" value="G_TR_2"/>
    <property type="match status" value="1"/>
</dbReference>
<dbReference type="InterPro" id="IPR041095">
    <property type="entry name" value="EFG_II"/>
</dbReference>
<dbReference type="SUPFAM" id="SSF50447">
    <property type="entry name" value="Translation proteins"/>
    <property type="match status" value="1"/>
</dbReference>
<dbReference type="OrthoDB" id="9801472at2"/>
<keyword evidence="2" id="KW-0342">GTP-binding</keyword>
<dbReference type="InterPro" id="IPR014721">
    <property type="entry name" value="Ribsml_uS5_D2-typ_fold_subgr"/>
</dbReference>
<proteinExistence type="predicted"/>
<dbReference type="Gene3D" id="3.30.70.870">
    <property type="entry name" value="Elongation Factor G (Translational Gtpase), domain 3"/>
    <property type="match status" value="1"/>
</dbReference>
<dbReference type="InterPro" id="IPR035649">
    <property type="entry name" value="EFG_V"/>
</dbReference>
<dbReference type="Pfam" id="PF03764">
    <property type="entry name" value="EFG_IV"/>
    <property type="match status" value="1"/>
</dbReference>
<dbReference type="CDD" id="cd03713">
    <property type="entry name" value="EFG_mtEFG_C"/>
    <property type="match status" value="1"/>
</dbReference>
<dbReference type="SUPFAM" id="SSF52540">
    <property type="entry name" value="P-loop containing nucleoside triphosphate hydrolases"/>
    <property type="match status" value="1"/>
</dbReference>
<dbReference type="PATRIC" id="fig|391037.6.peg.1803"/>
<name>A8LWY9_SALAI</name>
<dbReference type="InterPro" id="IPR005517">
    <property type="entry name" value="Transl_elong_EFG/EF2_IV"/>
</dbReference>
<reference evidence="5" key="1">
    <citation type="submission" date="2007-10" db="EMBL/GenBank/DDBJ databases">
        <title>Complete sequence of Salinispora arenicola CNS-205.</title>
        <authorList>
            <consortium name="US DOE Joint Genome Institute"/>
            <person name="Copeland A."/>
            <person name="Lucas S."/>
            <person name="Lapidus A."/>
            <person name="Barry K."/>
            <person name="Glavina del Rio T."/>
            <person name="Dalin E."/>
            <person name="Tice H."/>
            <person name="Pitluck S."/>
            <person name="Foster B."/>
            <person name="Schmutz J."/>
            <person name="Larimer F."/>
            <person name="Land M."/>
            <person name="Hauser L."/>
            <person name="Kyrpides N."/>
            <person name="Ivanova N."/>
            <person name="Jensen P.R."/>
            <person name="Moore B.S."/>
            <person name="Penn K."/>
            <person name="Jenkins C."/>
            <person name="Udwary D."/>
            <person name="Xiang L."/>
            <person name="Gontang E."/>
            <person name="Richardson P."/>
        </authorList>
    </citation>
    <scope>NUCLEOTIDE SEQUENCE [LARGE SCALE GENOMIC DNA]</scope>
    <source>
        <strain evidence="5">CNS-205</strain>
    </source>
</reference>
<evidence type="ECO:0000259" key="4">
    <source>
        <dbReference type="PROSITE" id="PS51722"/>
    </source>
</evidence>
<dbReference type="InterPro" id="IPR053905">
    <property type="entry name" value="EF-G-like_DII"/>
</dbReference>
<evidence type="ECO:0000256" key="3">
    <source>
        <dbReference type="SAM" id="MobiDB-lite"/>
    </source>
</evidence>
<evidence type="ECO:0000256" key="1">
    <source>
        <dbReference type="ARBA" id="ARBA00022741"/>
    </source>
</evidence>
<dbReference type="GO" id="GO:0003746">
    <property type="term" value="F:translation elongation factor activity"/>
    <property type="evidence" value="ECO:0007669"/>
    <property type="project" value="InterPro"/>
</dbReference>
<feature type="region of interest" description="Disordered" evidence="3">
    <location>
        <begin position="693"/>
        <end position="717"/>
    </location>
</feature>
<dbReference type="Gene3D" id="3.30.230.10">
    <property type="match status" value="1"/>
</dbReference>
<dbReference type="GO" id="GO:0032790">
    <property type="term" value="P:ribosome disassembly"/>
    <property type="evidence" value="ECO:0007669"/>
    <property type="project" value="TreeGrafter"/>
</dbReference>
<dbReference type="SUPFAM" id="SSF54980">
    <property type="entry name" value="EF-G C-terminal domain-like"/>
    <property type="match status" value="2"/>
</dbReference>
<dbReference type="KEGG" id="saq:Sare_1772"/>
<dbReference type="STRING" id="391037.Sare_1772"/>
<dbReference type="NCBIfam" id="NF009381">
    <property type="entry name" value="PRK12740.1-5"/>
    <property type="match status" value="1"/>
</dbReference>
<dbReference type="PRINTS" id="PR00315">
    <property type="entry name" value="ELONGATNFCT"/>
</dbReference>
<evidence type="ECO:0000256" key="2">
    <source>
        <dbReference type="ARBA" id="ARBA00023134"/>
    </source>
</evidence>
<dbReference type="InterPro" id="IPR005225">
    <property type="entry name" value="Small_GTP-bd"/>
</dbReference>
<dbReference type="InterPro" id="IPR047872">
    <property type="entry name" value="EFG_IV"/>
</dbReference>
<dbReference type="GO" id="GO:0005525">
    <property type="term" value="F:GTP binding"/>
    <property type="evidence" value="ECO:0007669"/>
    <property type="project" value="UniProtKB-KW"/>
</dbReference>
<dbReference type="Pfam" id="PF00009">
    <property type="entry name" value="GTP_EFTU"/>
    <property type="match status" value="1"/>
</dbReference>
<dbReference type="SMART" id="SM00889">
    <property type="entry name" value="EFG_IV"/>
    <property type="match status" value="1"/>
</dbReference>
<keyword evidence="1" id="KW-0547">Nucleotide-binding</keyword>
<organism evidence="5">
    <name type="scientific">Salinispora arenicola (strain CNS-205)</name>
    <dbReference type="NCBI Taxonomy" id="391037"/>
    <lineage>
        <taxon>Bacteria</taxon>
        <taxon>Bacillati</taxon>
        <taxon>Actinomycetota</taxon>
        <taxon>Actinomycetes</taxon>
        <taxon>Micromonosporales</taxon>
        <taxon>Micromonosporaceae</taxon>
        <taxon>Salinispora</taxon>
    </lineage>
</organism>
<dbReference type="FunFam" id="3.30.70.240:FF:000001">
    <property type="entry name" value="Elongation factor G"/>
    <property type="match status" value="1"/>
</dbReference>
<feature type="compositionally biased region" description="Basic and acidic residues" evidence="3">
    <location>
        <begin position="708"/>
        <end position="717"/>
    </location>
</feature>
<protein>
    <submittedName>
        <fullName evidence="5">Small GTP-binding protein</fullName>
    </submittedName>
</protein>
<dbReference type="GO" id="GO:0003924">
    <property type="term" value="F:GTPase activity"/>
    <property type="evidence" value="ECO:0007669"/>
    <property type="project" value="InterPro"/>
</dbReference>
<dbReference type="InterPro" id="IPR027417">
    <property type="entry name" value="P-loop_NTPase"/>
</dbReference>
<dbReference type="eggNOG" id="COG0480">
    <property type="taxonomic scope" value="Bacteria"/>
</dbReference>
<dbReference type="CDD" id="cd01434">
    <property type="entry name" value="EFG_mtEFG1_IV"/>
    <property type="match status" value="1"/>
</dbReference>
<dbReference type="Gene3D" id="3.40.50.300">
    <property type="entry name" value="P-loop containing nucleotide triphosphate hydrolases"/>
    <property type="match status" value="1"/>
</dbReference>
<dbReference type="PANTHER" id="PTHR43261:SF6">
    <property type="entry name" value="ELONGATION FACTOR G-LIKE PROTEIN"/>
    <property type="match status" value="1"/>
</dbReference>
<dbReference type="Pfam" id="PF00679">
    <property type="entry name" value="EFG_C"/>
    <property type="match status" value="1"/>
</dbReference>
<dbReference type="HOGENOM" id="CLU_002794_4_2_11"/>
<dbReference type="FunFam" id="3.30.230.10:FF:000003">
    <property type="entry name" value="Elongation factor G"/>
    <property type="match status" value="1"/>
</dbReference>
<dbReference type="InterPro" id="IPR000640">
    <property type="entry name" value="EFG_V-like"/>
</dbReference>
<dbReference type="EMBL" id="CP000850">
    <property type="protein sequence ID" value="ABV97659.1"/>
    <property type="molecule type" value="Genomic_DNA"/>
</dbReference>
<dbReference type="NCBIfam" id="NF009377">
    <property type="entry name" value="PRK12740.1-1"/>
    <property type="match status" value="1"/>
</dbReference>
<dbReference type="Gene3D" id="2.40.30.10">
    <property type="entry name" value="Translation factors"/>
    <property type="match status" value="1"/>
</dbReference>